<dbReference type="RefSeq" id="WP_338438050.1">
    <property type="nucleotide sequence ID" value="NZ_JAUYVH010000015.1"/>
</dbReference>
<gene>
    <name evidence="6" type="ORF">Q8A64_16685</name>
</gene>
<keyword evidence="7" id="KW-1185">Reference proteome</keyword>
<keyword evidence="3" id="KW-0238">DNA-binding</keyword>
<accession>A0ABU1BUD5</accession>
<dbReference type="Gene3D" id="1.10.150.130">
    <property type="match status" value="1"/>
</dbReference>
<reference evidence="6 7" key="1">
    <citation type="submission" date="2023-08" db="EMBL/GenBank/DDBJ databases">
        <title>Oxalobacteraceae gen .nov., isolated from river sludge outside the plant.</title>
        <authorList>
            <person name="Zhao S.Y."/>
        </authorList>
    </citation>
    <scope>NUCLEOTIDE SEQUENCE [LARGE SCALE GENOMIC DNA]</scope>
    <source>
        <strain evidence="6 7">R-40</strain>
    </source>
</reference>
<evidence type="ECO:0000256" key="2">
    <source>
        <dbReference type="ARBA" id="ARBA00022908"/>
    </source>
</evidence>
<dbReference type="PANTHER" id="PTHR30349">
    <property type="entry name" value="PHAGE INTEGRASE-RELATED"/>
    <property type="match status" value="1"/>
</dbReference>
<dbReference type="Pfam" id="PF00589">
    <property type="entry name" value="Phage_integrase"/>
    <property type="match status" value="1"/>
</dbReference>
<dbReference type="InterPro" id="IPR022169">
    <property type="entry name" value="DUF3701"/>
</dbReference>
<name>A0ABU1BUD5_9BURK</name>
<keyword evidence="2" id="KW-0229">DNA integration</keyword>
<comment type="caution">
    <text evidence="6">The sequence shown here is derived from an EMBL/GenBank/DDBJ whole genome shotgun (WGS) entry which is preliminary data.</text>
</comment>
<dbReference type="InterPro" id="IPR013762">
    <property type="entry name" value="Integrase-like_cat_sf"/>
</dbReference>
<evidence type="ECO:0000313" key="7">
    <source>
        <dbReference type="Proteomes" id="UP001225596"/>
    </source>
</evidence>
<sequence length="719" mass="82169">MKPTPEFPTHQKLPKAAPKRFGLTLKETQQSILKKIGRSHFAFFKGHLEGLDDKELAKRYLSDPHGTRFTKDDIDRLLRWIRIELVMAARRGDKLRFARVLTIDKAQLVDAAPANVPTLDEFREMRDLDGFRDSEVLELFEEEYGGSVSHKARRNASLRAKQAEALHWIESLALSDPELPDGVDSWLLPVLADKLMAAGITTLQDLLEAMIGRGERWYIPVKGIGKISADIILRWMEWNQSSLGIALPAQVFTKRRDLTDAEIKALRKKEHGIVPLEYYLLDPAIDGSAGTNRGARNKTSAMNDKEAIEGWLKRCTSEQTRRSYRKEAERLLLWANFERKKALSSLDNDDCIAYRDFLFDLGRLPTENWKLIYSVPAEHWMGKRATPRWSHYWRPFEAPAPGKKGALGLESQEQALTILKALCEYLTRHRYLDWNPFEDVKPRKPGTQDIKIDRSFTIAQWSYLMRCLDGLRQEAEMEREENPALFAYKAARYHRLRFLLLFGYFTGLRLSELTGALVSNIKSAGNVGKLADAWIIEILGKGNVWRKVVIPEILMEEVRIYLKHRGIEKISDAAADTPLVDRLVGVESPMIRSMQRKHQERFKEDLDLSTLKLSEQALYKELKRFFEAAAKSIEQQSPLAADHIKQASTHWLRHTYGTHAVANGASLASVQLNLGHTDLKTTSIYVTTEMELRVAETTKFITQAQEQVAEDLSAPLLLE</sequence>
<dbReference type="InterPro" id="IPR002104">
    <property type="entry name" value="Integrase_catalytic"/>
</dbReference>
<protein>
    <submittedName>
        <fullName evidence="6">Tyrosine-type recombinase/integrase</fullName>
    </submittedName>
</protein>
<dbReference type="PANTHER" id="PTHR30349:SF77">
    <property type="entry name" value="TYROSINE RECOMBINASE XERC"/>
    <property type="match status" value="1"/>
</dbReference>
<dbReference type="InterPro" id="IPR050090">
    <property type="entry name" value="Tyrosine_recombinase_XerCD"/>
</dbReference>
<dbReference type="SUPFAM" id="SSF56349">
    <property type="entry name" value="DNA breaking-rejoining enzymes"/>
    <property type="match status" value="1"/>
</dbReference>
<dbReference type="InterPro" id="IPR011010">
    <property type="entry name" value="DNA_brk_join_enz"/>
</dbReference>
<dbReference type="PROSITE" id="PS51898">
    <property type="entry name" value="TYR_RECOMBINASE"/>
    <property type="match status" value="1"/>
</dbReference>
<dbReference type="Pfam" id="PF12482">
    <property type="entry name" value="DUF3701"/>
    <property type="match status" value="1"/>
</dbReference>
<evidence type="ECO:0000256" key="1">
    <source>
        <dbReference type="ARBA" id="ARBA00004496"/>
    </source>
</evidence>
<evidence type="ECO:0000256" key="4">
    <source>
        <dbReference type="ARBA" id="ARBA00023172"/>
    </source>
</evidence>
<proteinExistence type="predicted"/>
<keyword evidence="4" id="KW-0233">DNA recombination</keyword>
<evidence type="ECO:0000259" key="5">
    <source>
        <dbReference type="PROSITE" id="PS51898"/>
    </source>
</evidence>
<feature type="domain" description="Tyr recombinase" evidence="5">
    <location>
        <begin position="472"/>
        <end position="699"/>
    </location>
</feature>
<organism evidence="6 7">
    <name type="scientific">Keguizhuia sedimenti</name>
    <dbReference type="NCBI Taxonomy" id="3064264"/>
    <lineage>
        <taxon>Bacteria</taxon>
        <taxon>Pseudomonadati</taxon>
        <taxon>Pseudomonadota</taxon>
        <taxon>Betaproteobacteria</taxon>
        <taxon>Burkholderiales</taxon>
        <taxon>Oxalobacteraceae</taxon>
        <taxon>Keguizhuia</taxon>
    </lineage>
</organism>
<dbReference type="Gene3D" id="1.10.443.10">
    <property type="entry name" value="Intergrase catalytic core"/>
    <property type="match status" value="1"/>
</dbReference>
<dbReference type="InterPro" id="IPR010998">
    <property type="entry name" value="Integrase_recombinase_N"/>
</dbReference>
<dbReference type="Proteomes" id="UP001225596">
    <property type="component" value="Unassembled WGS sequence"/>
</dbReference>
<dbReference type="CDD" id="cd00397">
    <property type="entry name" value="DNA_BRE_C"/>
    <property type="match status" value="1"/>
</dbReference>
<comment type="subcellular location">
    <subcellularLocation>
        <location evidence="1">Cytoplasm</location>
    </subcellularLocation>
</comment>
<evidence type="ECO:0000256" key="3">
    <source>
        <dbReference type="ARBA" id="ARBA00023125"/>
    </source>
</evidence>
<evidence type="ECO:0000313" key="6">
    <source>
        <dbReference type="EMBL" id="MDQ9172051.1"/>
    </source>
</evidence>
<dbReference type="EMBL" id="JAUYVH010000015">
    <property type="protein sequence ID" value="MDQ9172051.1"/>
    <property type="molecule type" value="Genomic_DNA"/>
</dbReference>